<dbReference type="EMBL" id="MCFA01000012">
    <property type="protein sequence ID" value="ORY17460.1"/>
    <property type="molecule type" value="Genomic_DNA"/>
</dbReference>
<proteinExistence type="predicted"/>
<gene>
    <name evidence="1" type="ORF">BCR34DRAFT_596933</name>
</gene>
<dbReference type="Proteomes" id="UP000193144">
    <property type="component" value="Unassembled WGS sequence"/>
</dbReference>
<keyword evidence="2" id="KW-1185">Reference proteome</keyword>
<name>A0A1Y2A549_9PLEO</name>
<protein>
    <submittedName>
        <fullName evidence="1">Uncharacterized protein</fullName>
    </submittedName>
</protein>
<dbReference type="AlphaFoldDB" id="A0A1Y2A549"/>
<comment type="caution">
    <text evidence="1">The sequence shown here is derived from an EMBL/GenBank/DDBJ whole genome shotgun (WGS) entry which is preliminary data.</text>
</comment>
<sequence>MDPLLVGFDFGHEMIAKSFRTNHFKVYDEDILTFLINKTLEGVKPKDHLIDGRSVKERNDEVAIFPEFKRMEGLLHVKSAKGFKLRVEVHARFTDDVEIETVMKTQETFWNTLEGRGFKIKVAVYTVNWSTGWARYKDTEFCVSFKGKKEMFRLPTRWD</sequence>
<reference evidence="1 2" key="1">
    <citation type="submission" date="2016-07" db="EMBL/GenBank/DDBJ databases">
        <title>Pervasive Adenine N6-methylation of Active Genes in Fungi.</title>
        <authorList>
            <consortium name="DOE Joint Genome Institute"/>
            <person name="Mondo S.J."/>
            <person name="Dannebaum R.O."/>
            <person name="Kuo R.C."/>
            <person name="Labutti K."/>
            <person name="Haridas S."/>
            <person name="Kuo A."/>
            <person name="Salamov A."/>
            <person name="Ahrendt S.R."/>
            <person name="Lipzen A."/>
            <person name="Sullivan W."/>
            <person name="Andreopoulos W.B."/>
            <person name="Clum A."/>
            <person name="Lindquist E."/>
            <person name="Daum C."/>
            <person name="Ramamoorthy G.K."/>
            <person name="Gryganskyi A."/>
            <person name="Culley D."/>
            <person name="Magnuson J.K."/>
            <person name="James T.Y."/>
            <person name="O'Malley M.A."/>
            <person name="Stajich J.E."/>
            <person name="Spatafora J.W."/>
            <person name="Visel A."/>
            <person name="Grigoriev I.V."/>
        </authorList>
    </citation>
    <scope>NUCLEOTIDE SEQUENCE [LARGE SCALE GENOMIC DNA]</scope>
    <source>
        <strain evidence="1 2">CBS 115471</strain>
    </source>
</reference>
<evidence type="ECO:0000313" key="2">
    <source>
        <dbReference type="Proteomes" id="UP000193144"/>
    </source>
</evidence>
<accession>A0A1Y2A549</accession>
<evidence type="ECO:0000313" key="1">
    <source>
        <dbReference type="EMBL" id="ORY17460.1"/>
    </source>
</evidence>
<organism evidence="1 2">
    <name type="scientific">Clohesyomyces aquaticus</name>
    <dbReference type="NCBI Taxonomy" id="1231657"/>
    <lineage>
        <taxon>Eukaryota</taxon>
        <taxon>Fungi</taxon>
        <taxon>Dikarya</taxon>
        <taxon>Ascomycota</taxon>
        <taxon>Pezizomycotina</taxon>
        <taxon>Dothideomycetes</taxon>
        <taxon>Pleosporomycetidae</taxon>
        <taxon>Pleosporales</taxon>
        <taxon>Lindgomycetaceae</taxon>
        <taxon>Clohesyomyces</taxon>
    </lineage>
</organism>